<protein>
    <submittedName>
        <fullName evidence="2">GNAT family N-acetyltransferase</fullName>
        <ecNumber evidence="2">2.3.1.-</ecNumber>
    </submittedName>
</protein>
<dbReference type="Proteomes" id="UP000712713">
    <property type="component" value="Unassembled WGS sequence"/>
</dbReference>
<evidence type="ECO:0000313" key="3">
    <source>
        <dbReference type="Proteomes" id="UP000712713"/>
    </source>
</evidence>
<keyword evidence="2" id="KW-0012">Acyltransferase</keyword>
<dbReference type="CDD" id="cd04301">
    <property type="entry name" value="NAT_SF"/>
    <property type="match status" value="1"/>
</dbReference>
<dbReference type="GO" id="GO:0016747">
    <property type="term" value="F:acyltransferase activity, transferring groups other than amino-acyl groups"/>
    <property type="evidence" value="ECO:0007669"/>
    <property type="project" value="InterPro"/>
</dbReference>
<dbReference type="PANTHER" id="PTHR43072:SF60">
    <property type="entry name" value="L-2,4-DIAMINOBUTYRIC ACID ACETYLTRANSFERASE"/>
    <property type="match status" value="1"/>
</dbReference>
<proteinExistence type="predicted"/>
<reference evidence="2" key="2">
    <citation type="submission" date="2021-09" db="EMBL/GenBank/DDBJ databases">
        <authorList>
            <person name="Gilroy R."/>
        </authorList>
    </citation>
    <scope>NUCLEOTIDE SEQUENCE</scope>
    <source>
        <strain evidence="2">ChiGjej3B3-7470</strain>
    </source>
</reference>
<sequence length="160" mass="17905">MIVERATTADLPDIVELEHSFDTPWSEDSWRQEIDGDGRLVLIARRRKGLVAGVSAFQIVDDVADLHRIVVAPRQRRLGFARVMLVTGLQWAILQGATRMLLEVDYTNEAAITLYRGYGFKQVALRRDYYGPGADALVMERDLAGVDLDSVGVFDLEVAQ</sequence>
<evidence type="ECO:0000259" key="1">
    <source>
        <dbReference type="PROSITE" id="PS51186"/>
    </source>
</evidence>
<reference evidence="2" key="1">
    <citation type="journal article" date="2021" name="PeerJ">
        <title>Extensive microbial diversity within the chicken gut microbiome revealed by metagenomics and culture.</title>
        <authorList>
            <person name="Gilroy R."/>
            <person name="Ravi A."/>
            <person name="Getino M."/>
            <person name="Pursley I."/>
            <person name="Horton D.L."/>
            <person name="Alikhan N.F."/>
            <person name="Baker D."/>
            <person name="Gharbi K."/>
            <person name="Hall N."/>
            <person name="Watson M."/>
            <person name="Adriaenssens E.M."/>
            <person name="Foster-Nyarko E."/>
            <person name="Jarju S."/>
            <person name="Secka A."/>
            <person name="Antonio M."/>
            <person name="Oren A."/>
            <person name="Chaudhuri R.R."/>
            <person name="La Ragione R."/>
            <person name="Hildebrand F."/>
            <person name="Pallen M.J."/>
        </authorList>
    </citation>
    <scope>NUCLEOTIDE SEQUENCE</scope>
    <source>
        <strain evidence="2">ChiGjej3B3-7470</strain>
    </source>
</reference>
<gene>
    <name evidence="2" type="ORF">K8V15_11450</name>
</gene>
<keyword evidence="2" id="KW-0808">Transferase</keyword>
<dbReference type="SUPFAM" id="SSF55729">
    <property type="entry name" value="Acyl-CoA N-acyltransferases (Nat)"/>
    <property type="match status" value="1"/>
</dbReference>
<dbReference type="InterPro" id="IPR016181">
    <property type="entry name" value="Acyl_CoA_acyltransferase"/>
</dbReference>
<dbReference type="PANTHER" id="PTHR43072">
    <property type="entry name" value="N-ACETYLTRANSFERASE"/>
    <property type="match status" value="1"/>
</dbReference>
<dbReference type="Gene3D" id="3.40.630.30">
    <property type="match status" value="1"/>
</dbReference>
<dbReference type="EMBL" id="DYZF01000289">
    <property type="protein sequence ID" value="HJE52569.1"/>
    <property type="molecule type" value="Genomic_DNA"/>
</dbReference>
<dbReference type="EC" id="2.3.1.-" evidence="2"/>
<comment type="caution">
    <text evidence="2">The sequence shown here is derived from an EMBL/GenBank/DDBJ whole genome shotgun (WGS) entry which is preliminary data.</text>
</comment>
<dbReference type="Pfam" id="PF00583">
    <property type="entry name" value="Acetyltransf_1"/>
    <property type="match status" value="1"/>
</dbReference>
<feature type="domain" description="N-acetyltransferase" evidence="1">
    <location>
        <begin position="1"/>
        <end position="144"/>
    </location>
</feature>
<accession>A0A921ERN0</accession>
<dbReference type="PROSITE" id="PS51186">
    <property type="entry name" value="GNAT"/>
    <property type="match status" value="1"/>
</dbReference>
<dbReference type="AlphaFoldDB" id="A0A921ERN0"/>
<evidence type="ECO:0000313" key="2">
    <source>
        <dbReference type="EMBL" id="HJE52569.1"/>
    </source>
</evidence>
<name>A0A921ERN0_9ACTN</name>
<organism evidence="2 3">
    <name type="scientific">Tessaracoccus flavescens</name>
    <dbReference type="NCBI Taxonomy" id="399497"/>
    <lineage>
        <taxon>Bacteria</taxon>
        <taxon>Bacillati</taxon>
        <taxon>Actinomycetota</taxon>
        <taxon>Actinomycetes</taxon>
        <taxon>Propionibacteriales</taxon>
        <taxon>Propionibacteriaceae</taxon>
        <taxon>Tessaracoccus</taxon>
    </lineage>
</organism>
<dbReference type="InterPro" id="IPR000182">
    <property type="entry name" value="GNAT_dom"/>
</dbReference>